<feature type="domain" description="Reverse transcriptase" evidence="1">
    <location>
        <begin position="92"/>
        <end position="204"/>
    </location>
</feature>
<sequence length="227" mass="25521">MRTWRPRLEDSSLPNLTDCHIQSLMAPFMSDEVHRAVFRADGDKAPGPDGFGLLFYQHFWSILKDDIMQVFEEFQKEGKGMGCLNASIFILIPKKEGAESIGKFGPICLVNGGYMLVAKVMAARLKFACADLIDDNQSAFLPGRSLQEGFTFSQEIISSLHKNRRRGAILKLGFSKAFNRFEWNFLFNILERHGFPPLWVKMLANCITMAKASVLVNGTACGFFPIN</sequence>
<dbReference type="SUPFAM" id="SSF56672">
    <property type="entry name" value="DNA/RNA polymerases"/>
    <property type="match status" value="1"/>
</dbReference>
<accession>A0AAV9E2G9</accession>
<reference evidence="2" key="1">
    <citation type="journal article" date="2023" name="Nat. Commun.">
        <title>Diploid and tetraploid genomes of Acorus and the evolution of monocots.</title>
        <authorList>
            <person name="Ma L."/>
            <person name="Liu K.W."/>
            <person name="Li Z."/>
            <person name="Hsiao Y.Y."/>
            <person name="Qi Y."/>
            <person name="Fu T."/>
            <person name="Tang G.D."/>
            <person name="Zhang D."/>
            <person name="Sun W.H."/>
            <person name="Liu D.K."/>
            <person name="Li Y."/>
            <person name="Chen G.Z."/>
            <person name="Liu X.D."/>
            <person name="Liao X.Y."/>
            <person name="Jiang Y.T."/>
            <person name="Yu X."/>
            <person name="Hao Y."/>
            <person name="Huang J."/>
            <person name="Zhao X.W."/>
            <person name="Ke S."/>
            <person name="Chen Y.Y."/>
            <person name="Wu W.L."/>
            <person name="Hsu J.L."/>
            <person name="Lin Y.F."/>
            <person name="Huang M.D."/>
            <person name="Li C.Y."/>
            <person name="Huang L."/>
            <person name="Wang Z.W."/>
            <person name="Zhao X."/>
            <person name="Zhong W.Y."/>
            <person name="Peng D.H."/>
            <person name="Ahmad S."/>
            <person name="Lan S."/>
            <person name="Zhang J.S."/>
            <person name="Tsai W.C."/>
            <person name="Van de Peer Y."/>
            <person name="Liu Z.J."/>
        </authorList>
    </citation>
    <scope>NUCLEOTIDE SEQUENCE</scope>
    <source>
        <strain evidence="2">CP</strain>
    </source>
</reference>
<dbReference type="InterPro" id="IPR000477">
    <property type="entry name" value="RT_dom"/>
</dbReference>
<protein>
    <recommendedName>
        <fullName evidence="1">Reverse transcriptase domain-containing protein</fullName>
    </recommendedName>
</protein>
<comment type="caution">
    <text evidence="2">The sequence shown here is derived from an EMBL/GenBank/DDBJ whole genome shotgun (WGS) entry which is preliminary data.</text>
</comment>
<gene>
    <name evidence="2" type="ORF">QJS10_CPA10g01398</name>
</gene>
<proteinExistence type="predicted"/>
<dbReference type="AlphaFoldDB" id="A0AAV9E2G9"/>
<dbReference type="Pfam" id="PF00078">
    <property type="entry name" value="RVT_1"/>
    <property type="match status" value="1"/>
</dbReference>
<evidence type="ECO:0000313" key="2">
    <source>
        <dbReference type="EMBL" id="KAK1307224.1"/>
    </source>
</evidence>
<dbReference type="Proteomes" id="UP001180020">
    <property type="component" value="Unassembled WGS sequence"/>
</dbReference>
<dbReference type="PANTHER" id="PTHR19446">
    <property type="entry name" value="REVERSE TRANSCRIPTASES"/>
    <property type="match status" value="1"/>
</dbReference>
<reference evidence="2" key="2">
    <citation type="submission" date="2023-06" db="EMBL/GenBank/DDBJ databases">
        <authorList>
            <person name="Ma L."/>
            <person name="Liu K.-W."/>
            <person name="Li Z."/>
            <person name="Hsiao Y.-Y."/>
            <person name="Qi Y."/>
            <person name="Fu T."/>
            <person name="Tang G."/>
            <person name="Zhang D."/>
            <person name="Sun W.-H."/>
            <person name="Liu D.-K."/>
            <person name="Li Y."/>
            <person name="Chen G.-Z."/>
            <person name="Liu X.-D."/>
            <person name="Liao X.-Y."/>
            <person name="Jiang Y.-T."/>
            <person name="Yu X."/>
            <person name="Hao Y."/>
            <person name="Huang J."/>
            <person name="Zhao X.-W."/>
            <person name="Ke S."/>
            <person name="Chen Y.-Y."/>
            <person name="Wu W.-L."/>
            <person name="Hsu J.-L."/>
            <person name="Lin Y.-F."/>
            <person name="Huang M.-D."/>
            <person name="Li C.-Y."/>
            <person name="Huang L."/>
            <person name="Wang Z.-W."/>
            <person name="Zhao X."/>
            <person name="Zhong W.-Y."/>
            <person name="Peng D.-H."/>
            <person name="Ahmad S."/>
            <person name="Lan S."/>
            <person name="Zhang J.-S."/>
            <person name="Tsai W.-C."/>
            <person name="Van De Peer Y."/>
            <person name="Liu Z.-J."/>
        </authorList>
    </citation>
    <scope>NUCLEOTIDE SEQUENCE</scope>
    <source>
        <strain evidence="2">CP</strain>
        <tissue evidence="2">Leaves</tissue>
    </source>
</reference>
<evidence type="ECO:0000313" key="3">
    <source>
        <dbReference type="Proteomes" id="UP001180020"/>
    </source>
</evidence>
<dbReference type="InterPro" id="IPR043502">
    <property type="entry name" value="DNA/RNA_pol_sf"/>
</dbReference>
<name>A0AAV9E2G9_ACOCL</name>
<evidence type="ECO:0000259" key="1">
    <source>
        <dbReference type="Pfam" id="PF00078"/>
    </source>
</evidence>
<keyword evidence="3" id="KW-1185">Reference proteome</keyword>
<organism evidence="2 3">
    <name type="scientific">Acorus calamus</name>
    <name type="common">Sweet flag</name>
    <dbReference type="NCBI Taxonomy" id="4465"/>
    <lineage>
        <taxon>Eukaryota</taxon>
        <taxon>Viridiplantae</taxon>
        <taxon>Streptophyta</taxon>
        <taxon>Embryophyta</taxon>
        <taxon>Tracheophyta</taxon>
        <taxon>Spermatophyta</taxon>
        <taxon>Magnoliopsida</taxon>
        <taxon>Liliopsida</taxon>
        <taxon>Acoraceae</taxon>
        <taxon>Acorus</taxon>
    </lineage>
</organism>
<dbReference type="EMBL" id="JAUJYO010000010">
    <property type="protein sequence ID" value="KAK1307224.1"/>
    <property type="molecule type" value="Genomic_DNA"/>
</dbReference>